<keyword evidence="5" id="KW-0809">Transit peptide</keyword>
<dbReference type="PaxDb" id="8355-A0A1L8EUG4"/>
<protein>
    <recommendedName>
        <fullName evidence="10">Large ribosomal subunit protein mL62</fullName>
        <ecNumber evidence="2">3.1.1.29</ecNumber>
    </recommendedName>
    <alternativeName>
        <fullName evidence="11">Peptidyl-tRNA hydrolase ICT1, mitochondrial</fullName>
    </alternativeName>
</protein>
<dbReference type="InterPro" id="IPR052104">
    <property type="entry name" value="Mito_Release_Factor_mL62"/>
</dbReference>
<keyword evidence="13" id="KW-1185">Reference proteome</keyword>
<dbReference type="GO" id="GO:0005762">
    <property type="term" value="C:mitochondrial large ribosomal subunit"/>
    <property type="evidence" value="ECO:0000318"/>
    <property type="project" value="GO_Central"/>
</dbReference>
<dbReference type="AGR" id="Xenbase:XB-GENE-17340544"/>
<name>A0A1L8EUG4_XENLA</name>
<evidence type="ECO:0000256" key="7">
    <source>
        <dbReference type="ARBA" id="ARBA00023128"/>
    </source>
</evidence>
<dbReference type="FunFam" id="3.30.160.20:FF:000050">
    <property type="entry name" value="Peptidyl-tRNA hydrolase ICT1, mitochondrial"/>
    <property type="match status" value="1"/>
</dbReference>
<evidence type="ECO:0000256" key="5">
    <source>
        <dbReference type="ARBA" id="ARBA00022946"/>
    </source>
</evidence>
<dbReference type="GO" id="GO:0004045">
    <property type="term" value="F:peptidyl-tRNA hydrolase activity"/>
    <property type="evidence" value="ECO:0000318"/>
    <property type="project" value="GO_Central"/>
</dbReference>
<dbReference type="Gene3D" id="3.30.160.20">
    <property type="match status" value="1"/>
</dbReference>
<dbReference type="OMA" id="WYNSFDA"/>
<evidence type="ECO:0000256" key="10">
    <source>
        <dbReference type="ARBA" id="ARBA00039441"/>
    </source>
</evidence>
<keyword evidence="4" id="KW-0648">Protein biosynthesis</keyword>
<dbReference type="OrthoDB" id="270639at2759"/>
<evidence type="ECO:0000256" key="11">
    <source>
        <dbReference type="ARBA" id="ARBA00041531"/>
    </source>
</evidence>
<evidence type="ECO:0000256" key="8">
    <source>
        <dbReference type="ARBA" id="ARBA00023274"/>
    </source>
</evidence>
<evidence type="ECO:0000259" key="12">
    <source>
        <dbReference type="Pfam" id="PF00472"/>
    </source>
</evidence>
<evidence type="ECO:0000256" key="3">
    <source>
        <dbReference type="ARBA" id="ARBA00022801"/>
    </source>
</evidence>
<evidence type="ECO:0000256" key="2">
    <source>
        <dbReference type="ARBA" id="ARBA00013260"/>
    </source>
</evidence>
<keyword evidence="3 14" id="KW-0378">Hydrolase</keyword>
<dbReference type="Bgee" id="108701110">
    <property type="expression patterns" value="Expressed in oocyte and 19 other cell types or tissues"/>
</dbReference>
<evidence type="ECO:0000256" key="6">
    <source>
        <dbReference type="ARBA" id="ARBA00022980"/>
    </source>
</evidence>
<dbReference type="EC" id="3.1.1.29" evidence="2"/>
<gene>
    <name evidence="14 15" type="primary">mrpl58.L</name>
</gene>
<dbReference type="GeneID" id="108701110"/>
<evidence type="ECO:0000313" key="15">
    <source>
        <dbReference type="Xenbase" id="XB-GENE-17340544"/>
    </source>
</evidence>
<dbReference type="GO" id="GO:0016150">
    <property type="term" value="F:translation release factor activity, codon nonspecific"/>
    <property type="evidence" value="ECO:0000318"/>
    <property type="project" value="GO_Central"/>
</dbReference>
<proteinExistence type="inferred from homology"/>
<dbReference type="RefSeq" id="XP_018090809.1">
    <property type="nucleotide sequence ID" value="XM_018235320.2"/>
</dbReference>
<dbReference type="CTD" id="108701110"/>
<feature type="domain" description="Prokaryotic-type class I peptide chain release factors" evidence="12">
    <location>
        <begin position="54"/>
        <end position="184"/>
    </location>
</feature>
<organism evidence="13 14">
    <name type="scientific">Xenopus laevis</name>
    <name type="common">African clawed frog</name>
    <dbReference type="NCBI Taxonomy" id="8355"/>
    <lineage>
        <taxon>Eukaryota</taxon>
        <taxon>Metazoa</taxon>
        <taxon>Chordata</taxon>
        <taxon>Craniata</taxon>
        <taxon>Vertebrata</taxon>
        <taxon>Euteleostomi</taxon>
        <taxon>Amphibia</taxon>
        <taxon>Batrachia</taxon>
        <taxon>Anura</taxon>
        <taxon>Pipoidea</taxon>
        <taxon>Pipidae</taxon>
        <taxon>Xenopodinae</taxon>
        <taxon>Xenopus</taxon>
        <taxon>Xenopus</taxon>
    </lineage>
</organism>
<dbReference type="GO" id="GO:0070126">
    <property type="term" value="P:mitochondrial translational termination"/>
    <property type="evidence" value="ECO:0000318"/>
    <property type="project" value="GO_Central"/>
</dbReference>
<evidence type="ECO:0000313" key="13">
    <source>
        <dbReference type="Proteomes" id="UP000186698"/>
    </source>
</evidence>
<dbReference type="Proteomes" id="UP000186698">
    <property type="component" value="Chromosome 9_10L"/>
</dbReference>
<dbReference type="STRING" id="8355.A0A1L8EUG4"/>
<dbReference type="PANTHER" id="PTHR11075">
    <property type="entry name" value="PEPTIDE CHAIN RELEASE FACTOR"/>
    <property type="match status" value="1"/>
</dbReference>
<evidence type="ECO:0000256" key="4">
    <source>
        <dbReference type="ARBA" id="ARBA00022917"/>
    </source>
</evidence>
<dbReference type="InterPro" id="IPR000352">
    <property type="entry name" value="Pep_chain_release_fac_I"/>
</dbReference>
<dbReference type="KEGG" id="xla:108701110"/>
<keyword evidence="6" id="KW-0689">Ribosomal protein</keyword>
<evidence type="ECO:0000256" key="9">
    <source>
        <dbReference type="ARBA" id="ARBA00038225"/>
    </source>
</evidence>
<dbReference type="AlphaFoldDB" id="A0A1L8EUG4"/>
<dbReference type="SUPFAM" id="SSF110916">
    <property type="entry name" value="Peptidyl-tRNA hydrolase domain-like"/>
    <property type="match status" value="1"/>
</dbReference>
<keyword evidence="7" id="KW-0496">Mitochondrion</keyword>
<keyword evidence="8" id="KW-0687">Ribonucleoprotein</keyword>
<dbReference type="Xenbase" id="XB-GENE-17340544">
    <property type="gene designation" value="mrpl58.L"/>
</dbReference>
<comment type="subcellular location">
    <subcellularLocation>
        <location evidence="1">Mitochondrion</location>
    </subcellularLocation>
</comment>
<evidence type="ECO:0000313" key="14">
    <source>
        <dbReference type="RefSeq" id="XP_018090809.1"/>
    </source>
</evidence>
<dbReference type="PANTHER" id="PTHR11075:SF54">
    <property type="entry name" value="LARGE RIBOSOMAL SUBUNIT PROTEIN ML62"/>
    <property type="match status" value="1"/>
</dbReference>
<sequence>MAAPGVLVLSGALRAFRGFRFSSTYRSAYSLDRLYPVSDLRTAGLGDQVQGVPDIPVDRLTISYCKSSGPGGQNVNKVNTKAEVRFHLASANWIPEDARQKISVQCKNRINRNGELIVVSEQSRYQMENLSVCLEKIRSIVLDAMKRPKMQTKEDVEVRRARVEKTNRVRLQQKKIESALKQSRRVSVD</sequence>
<accession>A0A1L8EUG4</accession>
<dbReference type="GO" id="GO:0005743">
    <property type="term" value="C:mitochondrial inner membrane"/>
    <property type="evidence" value="ECO:0007669"/>
    <property type="project" value="UniProtKB-ARBA"/>
</dbReference>
<comment type="similarity">
    <text evidence="9">Belongs to the prokaryotic/mitochondrial release factor family. Mitochondrion-specific ribosomal protein mL62 subfamily.</text>
</comment>
<evidence type="ECO:0000256" key="1">
    <source>
        <dbReference type="ARBA" id="ARBA00004173"/>
    </source>
</evidence>
<dbReference type="Pfam" id="PF00472">
    <property type="entry name" value="RF-1"/>
    <property type="match status" value="1"/>
</dbReference>
<reference evidence="14" key="1">
    <citation type="submission" date="2025-08" db="UniProtKB">
        <authorList>
            <consortium name="RefSeq"/>
        </authorList>
    </citation>
    <scope>IDENTIFICATION</scope>
    <source>
        <strain evidence="14">J_2021</strain>
        <tissue evidence="14">Erythrocytes</tissue>
    </source>
</reference>